<dbReference type="RefSeq" id="WP_037922965.1">
    <property type="nucleotide sequence ID" value="NZ_CP054599.1"/>
</dbReference>
<keyword evidence="1" id="KW-0812">Transmembrane</keyword>
<dbReference type="GO" id="GO:0004175">
    <property type="term" value="F:endopeptidase activity"/>
    <property type="evidence" value="ECO:0007669"/>
    <property type="project" value="UniProtKB-ARBA"/>
</dbReference>
<feature type="transmembrane region" description="Helical" evidence="1">
    <location>
        <begin position="276"/>
        <end position="299"/>
    </location>
</feature>
<dbReference type="Proteomes" id="UP000027746">
    <property type="component" value="Unassembled WGS sequence"/>
</dbReference>
<keyword evidence="1" id="KW-0472">Membrane</keyword>
<evidence type="ECO:0000259" key="2">
    <source>
        <dbReference type="Pfam" id="PF02517"/>
    </source>
</evidence>
<feature type="transmembrane region" description="Helical" evidence="1">
    <location>
        <begin position="235"/>
        <end position="256"/>
    </location>
</feature>
<dbReference type="InterPro" id="IPR003675">
    <property type="entry name" value="Rce1/LyrA-like_dom"/>
</dbReference>
<dbReference type="EMBL" id="JAMD01000002">
    <property type="protein sequence ID" value="KEJ97203.1"/>
    <property type="molecule type" value="Genomic_DNA"/>
</dbReference>
<gene>
    <name evidence="3" type="ORF">SUH3_10535</name>
</gene>
<feature type="domain" description="CAAX prenyl protease 2/Lysostaphin resistance protein A-like" evidence="2">
    <location>
        <begin position="151"/>
        <end position="248"/>
    </location>
</feature>
<dbReference type="PANTHER" id="PTHR36435">
    <property type="entry name" value="SLR1288 PROTEIN"/>
    <property type="match status" value="1"/>
</dbReference>
<sequence>MIRPPAAYAAHQAFVAPARAHPALWRLVVGLLLGGVGYVVLSQIYVTLLLSILPPETALSFAEDLQAGSTPAGMFALLFSFGLMLGVVGCVVVVLHHRSPLTLLGPMRDFAAQVRLAVVAVVLLNVALWVLPPWGMDPPMQPQLPLGQWLTLLPLSLLAILVQVSAEELLFRGYLQQQLAARFASPLVWMVVPSALFALGHYSPETSGDNAIWFVLWAGIFGLLMADLTARAGTLGPAIAVHFVNNAIAMLFTAMPDNLSGLALYVLPFGMSDPTAVAQWLPVDFAIMLTSWLAVRLALRR</sequence>
<keyword evidence="3" id="KW-0645">Protease</keyword>
<keyword evidence="1" id="KW-1133">Transmembrane helix</keyword>
<feature type="transmembrane region" description="Helical" evidence="1">
    <location>
        <begin position="179"/>
        <end position="199"/>
    </location>
</feature>
<dbReference type="GeneID" id="68871769"/>
<evidence type="ECO:0000313" key="4">
    <source>
        <dbReference type="Proteomes" id="UP000027746"/>
    </source>
</evidence>
<dbReference type="OrthoDB" id="7171777at2"/>
<comment type="caution">
    <text evidence="3">The sequence shown here is derived from an EMBL/GenBank/DDBJ whole genome shotgun (WGS) entry which is preliminary data.</text>
</comment>
<feature type="transmembrane region" description="Helical" evidence="1">
    <location>
        <begin position="116"/>
        <end position="134"/>
    </location>
</feature>
<dbReference type="AlphaFoldDB" id="A0A073J3L5"/>
<dbReference type="GO" id="GO:0080120">
    <property type="term" value="P:CAAX-box protein maturation"/>
    <property type="evidence" value="ECO:0007669"/>
    <property type="project" value="UniProtKB-ARBA"/>
</dbReference>
<protein>
    <submittedName>
        <fullName evidence="3">CAAX protease</fullName>
    </submittedName>
</protein>
<accession>A0A073J3L5</accession>
<feature type="transmembrane region" description="Helical" evidence="1">
    <location>
        <begin position="211"/>
        <end position="228"/>
    </location>
</feature>
<dbReference type="GO" id="GO:0006508">
    <property type="term" value="P:proteolysis"/>
    <property type="evidence" value="ECO:0007669"/>
    <property type="project" value="UniProtKB-KW"/>
</dbReference>
<keyword evidence="3" id="KW-0378">Hydrolase</keyword>
<organism evidence="3 4">
    <name type="scientific">Pseudosulfitobacter pseudonitzschiae</name>
    <dbReference type="NCBI Taxonomy" id="1402135"/>
    <lineage>
        <taxon>Bacteria</taxon>
        <taxon>Pseudomonadati</taxon>
        <taxon>Pseudomonadota</taxon>
        <taxon>Alphaproteobacteria</taxon>
        <taxon>Rhodobacterales</taxon>
        <taxon>Roseobacteraceae</taxon>
        <taxon>Pseudosulfitobacter</taxon>
    </lineage>
</organism>
<dbReference type="InterPro" id="IPR052710">
    <property type="entry name" value="CAAX_protease"/>
</dbReference>
<evidence type="ECO:0000256" key="1">
    <source>
        <dbReference type="SAM" id="Phobius"/>
    </source>
</evidence>
<dbReference type="Pfam" id="PF02517">
    <property type="entry name" value="Rce1-like"/>
    <property type="match status" value="1"/>
</dbReference>
<name>A0A073J3L5_9RHOB</name>
<dbReference type="PANTHER" id="PTHR36435:SF1">
    <property type="entry name" value="CAAX AMINO TERMINAL PROTEASE FAMILY PROTEIN"/>
    <property type="match status" value="1"/>
</dbReference>
<feature type="transmembrane region" description="Helical" evidence="1">
    <location>
        <begin position="146"/>
        <end position="167"/>
    </location>
</feature>
<feature type="transmembrane region" description="Helical" evidence="1">
    <location>
        <begin position="27"/>
        <end position="53"/>
    </location>
</feature>
<evidence type="ECO:0000313" key="3">
    <source>
        <dbReference type="EMBL" id="KEJ97203.1"/>
    </source>
</evidence>
<keyword evidence="4" id="KW-1185">Reference proteome</keyword>
<reference evidence="3 4" key="1">
    <citation type="submission" date="2014-01" db="EMBL/GenBank/DDBJ databases">
        <title>Sulfitobacter sp. H3 (MCCC 1A00686) Genome Sequencing.</title>
        <authorList>
            <person name="Lai Q."/>
            <person name="Hong Z."/>
        </authorList>
    </citation>
    <scope>NUCLEOTIDE SEQUENCE [LARGE SCALE GENOMIC DNA]</scope>
    <source>
        <strain evidence="3 4">H3</strain>
    </source>
</reference>
<proteinExistence type="predicted"/>
<feature type="transmembrane region" description="Helical" evidence="1">
    <location>
        <begin position="73"/>
        <end position="95"/>
    </location>
</feature>